<accession>A0ABP7STA0</accession>
<evidence type="ECO:0000256" key="4">
    <source>
        <dbReference type="SAM" id="SignalP"/>
    </source>
</evidence>
<dbReference type="SMART" id="SM00028">
    <property type="entry name" value="TPR"/>
    <property type="match status" value="5"/>
</dbReference>
<evidence type="ECO:0000313" key="6">
    <source>
        <dbReference type="Proteomes" id="UP001500235"/>
    </source>
</evidence>
<keyword evidence="6" id="KW-1185">Reference proteome</keyword>
<protein>
    <submittedName>
        <fullName evidence="5">Tetratricopeptide repeat protein</fullName>
    </submittedName>
</protein>
<dbReference type="Pfam" id="PF14559">
    <property type="entry name" value="TPR_19"/>
    <property type="match status" value="1"/>
</dbReference>
<dbReference type="PANTHER" id="PTHR45586">
    <property type="entry name" value="TPR REPEAT-CONTAINING PROTEIN PA4667"/>
    <property type="match status" value="1"/>
</dbReference>
<dbReference type="EMBL" id="BAABBQ010000001">
    <property type="protein sequence ID" value="GAA4016164.1"/>
    <property type="molecule type" value="Genomic_DNA"/>
</dbReference>
<dbReference type="RefSeq" id="WP_344706654.1">
    <property type="nucleotide sequence ID" value="NZ_BAABBQ010000001.1"/>
</dbReference>
<keyword evidence="2 3" id="KW-0802">TPR repeat</keyword>
<keyword evidence="4" id="KW-0732">Signal</keyword>
<gene>
    <name evidence="5" type="ORF">GCM10022280_13820</name>
</gene>
<feature type="chain" id="PRO_5045905102" evidence="4">
    <location>
        <begin position="26"/>
        <end position="553"/>
    </location>
</feature>
<dbReference type="InterPro" id="IPR019734">
    <property type="entry name" value="TPR_rpt"/>
</dbReference>
<reference evidence="6" key="1">
    <citation type="journal article" date="2019" name="Int. J. Syst. Evol. Microbiol.">
        <title>The Global Catalogue of Microorganisms (GCM) 10K type strain sequencing project: providing services to taxonomists for standard genome sequencing and annotation.</title>
        <authorList>
            <consortium name="The Broad Institute Genomics Platform"/>
            <consortium name="The Broad Institute Genome Sequencing Center for Infectious Disease"/>
            <person name="Wu L."/>
            <person name="Ma J."/>
        </authorList>
    </citation>
    <scope>NUCLEOTIDE SEQUENCE [LARGE SCALE GENOMIC DNA]</scope>
    <source>
        <strain evidence="6">JCM 17563</strain>
    </source>
</reference>
<name>A0ABP7STA0_9SPHN</name>
<evidence type="ECO:0000313" key="5">
    <source>
        <dbReference type="EMBL" id="GAA4016164.1"/>
    </source>
</evidence>
<comment type="caution">
    <text evidence="5">The sequence shown here is derived from an EMBL/GenBank/DDBJ whole genome shotgun (WGS) entry which is preliminary data.</text>
</comment>
<evidence type="ECO:0000256" key="1">
    <source>
        <dbReference type="ARBA" id="ARBA00022737"/>
    </source>
</evidence>
<dbReference type="PANTHER" id="PTHR45586:SF1">
    <property type="entry name" value="LIPOPOLYSACCHARIDE ASSEMBLY PROTEIN B"/>
    <property type="match status" value="1"/>
</dbReference>
<evidence type="ECO:0000256" key="3">
    <source>
        <dbReference type="PROSITE-ProRule" id="PRU00339"/>
    </source>
</evidence>
<feature type="repeat" description="TPR" evidence="3">
    <location>
        <begin position="466"/>
        <end position="499"/>
    </location>
</feature>
<dbReference type="SUPFAM" id="SSF48452">
    <property type="entry name" value="TPR-like"/>
    <property type="match status" value="2"/>
</dbReference>
<organism evidence="5 6">
    <name type="scientific">Sphingomonas swuensis</name>
    <dbReference type="NCBI Taxonomy" id="977800"/>
    <lineage>
        <taxon>Bacteria</taxon>
        <taxon>Pseudomonadati</taxon>
        <taxon>Pseudomonadota</taxon>
        <taxon>Alphaproteobacteria</taxon>
        <taxon>Sphingomonadales</taxon>
        <taxon>Sphingomonadaceae</taxon>
        <taxon>Sphingomonas</taxon>
    </lineage>
</organism>
<proteinExistence type="predicted"/>
<sequence length="553" mass="58436">MVRTIRTCSLGLAGALILAAVPAEARVTTFVRSGASTFVAAQAAANAGDARRAAMLYASLAAAEPGNRTIANRALAQAILAGDMPLALRLARATPGADLAPDARLLLLADDLRERRPPSALAAGWPDELGFVTPFVRAWTLSERGKRRDALAALDNVARDNLLAPLVPEHKALILLANWKAKEAQAFIPTALGRAGGRGDRLRILFASGLLRAGSRDAALALLRGRDVTLAAAATQLSAQRRPDFPAVTAAQGFGELLSGLAVLLNQSERSALPLSIVQVARFSDPANEQTAILLGLLLAGSDRSDDALAVLRRVPDSSPLASEARDAEIRTLLRAERRPEALARAQAFVAGARVTADDWSRLGDVFDAMARHGEAADAFANAARLTDAGGPGPERWSLYLLRGASLEQAGRWTEAEKSLEAAHALAPDNPVVLNYLGYARLERGVRLDEAEALIAEASRRAPDDASITDSLGWAQFKRGKLPEAIATLQRAAAADPGQAEIHEHLGDALYTAGRLYEARFAWSAALVTAEDDVRKRIEAKIAAGLTPTTAAP</sequence>
<dbReference type="Pfam" id="PF13414">
    <property type="entry name" value="TPR_11"/>
    <property type="match status" value="1"/>
</dbReference>
<feature type="signal peptide" evidence="4">
    <location>
        <begin position="1"/>
        <end position="25"/>
    </location>
</feature>
<keyword evidence="1" id="KW-0677">Repeat</keyword>
<dbReference type="PROSITE" id="PS50005">
    <property type="entry name" value="TPR"/>
    <property type="match status" value="1"/>
</dbReference>
<dbReference type="InterPro" id="IPR011990">
    <property type="entry name" value="TPR-like_helical_dom_sf"/>
</dbReference>
<dbReference type="Proteomes" id="UP001500235">
    <property type="component" value="Unassembled WGS sequence"/>
</dbReference>
<dbReference type="Gene3D" id="1.25.40.10">
    <property type="entry name" value="Tetratricopeptide repeat domain"/>
    <property type="match status" value="2"/>
</dbReference>
<dbReference type="InterPro" id="IPR051012">
    <property type="entry name" value="CellSynth/LPSAsmb/PSIAsmb"/>
</dbReference>
<evidence type="ECO:0000256" key="2">
    <source>
        <dbReference type="ARBA" id="ARBA00022803"/>
    </source>
</evidence>